<dbReference type="Pfam" id="PF16258">
    <property type="entry name" value="DUF4912"/>
    <property type="match status" value="1"/>
</dbReference>
<accession>S3JYU3</accession>
<gene>
    <name evidence="1" type="ORF">HMPREF9194_01494</name>
</gene>
<dbReference type="InterPro" id="IPR032585">
    <property type="entry name" value="DUF4912"/>
</dbReference>
<dbReference type="PATRIC" id="fig|1125699.3.peg.1506"/>
<organism evidence="1 2">
    <name type="scientific">Treponema maltophilum ATCC 51939</name>
    <dbReference type="NCBI Taxonomy" id="1125699"/>
    <lineage>
        <taxon>Bacteria</taxon>
        <taxon>Pseudomonadati</taxon>
        <taxon>Spirochaetota</taxon>
        <taxon>Spirochaetia</taxon>
        <taxon>Spirochaetales</taxon>
        <taxon>Treponemataceae</taxon>
        <taxon>Treponema</taxon>
    </lineage>
</organism>
<dbReference type="RefSeq" id="WP_016525764.1">
    <property type="nucleotide sequence ID" value="NZ_KE332518.1"/>
</dbReference>
<dbReference type="OrthoDB" id="9812700at2"/>
<keyword evidence="2" id="KW-1185">Reference proteome</keyword>
<name>S3JYU3_TREMA</name>
<dbReference type="STRING" id="1125699.HMPREF9194_01494"/>
<dbReference type="AlphaFoldDB" id="S3JYU3"/>
<evidence type="ECO:0000313" key="1">
    <source>
        <dbReference type="EMBL" id="EPF31153.1"/>
    </source>
</evidence>
<proteinExistence type="predicted"/>
<comment type="caution">
    <text evidence="1">The sequence shown here is derived from an EMBL/GenBank/DDBJ whole genome shotgun (WGS) entry which is preliminary data.</text>
</comment>
<dbReference type="EMBL" id="ATFF01000006">
    <property type="protein sequence ID" value="EPF31153.1"/>
    <property type="molecule type" value="Genomic_DNA"/>
</dbReference>
<dbReference type="HOGENOM" id="CLU_100589_0_0_12"/>
<dbReference type="eggNOG" id="COG3330">
    <property type="taxonomic scope" value="Bacteria"/>
</dbReference>
<reference evidence="1 2" key="1">
    <citation type="submission" date="2013-04" db="EMBL/GenBank/DDBJ databases">
        <title>The Genome Sequence of Treponema maltophilum ATCC 51939.</title>
        <authorList>
            <consortium name="The Broad Institute Genomics Platform"/>
            <person name="Earl A."/>
            <person name="Ward D."/>
            <person name="Feldgarden M."/>
            <person name="Gevers D."/>
            <person name="Leonetti C."/>
            <person name="Blanton J.M."/>
            <person name="Dewhirst F.E."/>
            <person name="Izard J."/>
            <person name="Walker B."/>
            <person name="Young S."/>
            <person name="Zeng Q."/>
            <person name="Gargeya S."/>
            <person name="Fitzgerald M."/>
            <person name="Haas B."/>
            <person name="Abouelleil A."/>
            <person name="Allen A.W."/>
            <person name="Alvarado L."/>
            <person name="Arachchi H.M."/>
            <person name="Berlin A.M."/>
            <person name="Chapman S.B."/>
            <person name="Gainer-Dewar J."/>
            <person name="Goldberg J."/>
            <person name="Griggs A."/>
            <person name="Gujja S."/>
            <person name="Hansen M."/>
            <person name="Howarth C."/>
            <person name="Imamovic A."/>
            <person name="Ireland A."/>
            <person name="Larimer J."/>
            <person name="McCowan C."/>
            <person name="Murphy C."/>
            <person name="Pearson M."/>
            <person name="Poon T.W."/>
            <person name="Priest M."/>
            <person name="Roberts A."/>
            <person name="Saif S."/>
            <person name="Shea T."/>
            <person name="Sisk P."/>
            <person name="Sykes S."/>
            <person name="Wortman J."/>
            <person name="Nusbaum C."/>
            <person name="Birren B."/>
        </authorList>
    </citation>
    <scope>NUCLEOTIDE SEQUENCE [LARGE SCALE GENOMIC DNA]</scope>
    <source>
        <strain evidence="1 2">ATCC 51939</strain>
    </source>
</reference>
<dbReference type="Proteomes" id="UP000014541">
    <property type="component" value="Unassembled WGS sequence"/>
</dbReference>
<protein>
    <recommendedName>
        <fullName evidence="3">DUF4912 domain-containing protein</fullName>
    </recommendedName>
</protein>
<evidence type="ECO:0000313" key="2">
    <source>
        <dbReference type="Proteomes" id="UP000014541"/>
    </source>
</evidence>
<sequence length="227" mass="25765">MERADITRSYLETLSSADLNDLAEEYGIDIPEDLTRRFVIAELLEAAVEDERARASDLRDIPGAAAESVSNKALDLPSSYNENRITAVLRNPAWCYVYWDINRSDFSAATKESSFKSFVLRISYFKKESDKSPCDVFDISVEDEDREQFVLLSSGSCMLRADLIAEFSERRPMELCQSGRIPIPYRHPDISSISLRKNFPAVLALSGLPDLIRSQYNEHRQSFSSDD</sequence>
<evidence type="ECO:0008006" key="3">
    <source>
        <dbReference type="Google" id="ProtNLM"/>
    </source>
</evidence>